<feature type="non-terminal residue" evidence="2">
    <location>
        <position position="170"/>
    </location>
</feature>
<dbReference type="AlphaFoldDB" id="X1E5N5"/>
<gene>
    <name evidence="2" type="ORF">S03H2_05706</name>
</gene>
<evidence type="ECO:0000313" key="2">
    <source>
        <dbReference type="EMBL" id="GAH27882.1"/>
    </source>
</evidence>
<dbReference type="InterPro" id="IPR038763">
    <property type="entry name" value="DHH_sf"/>
</dbReference>
<proteinExistence type="predicted"/>
<feature type="domain" description="DDH" evidence="1">
    <location>
        <begin position="20"/>
        <end position="151"/>
    </location>
</feature>
<dbReference type="InterPro" id="IPR051319">
    <property type="entry name" value="Oligoribo/pAp-PDE_c-di-AMP_PDE"/>
</dbReference>
<accession>X1E5N5</accession>
<organism evidence="2">
    <name type="scientific">marine sediment metagenome</name>
    <dbReference type="NCBI Taxonomy" id="412755"/>
    <lineage>
        <taxon>unclassified sequences</taxon>
        <taxon>metagenomes</taxon>
        <taxon>ecological metagenomes</taxon>
    </lineage>
</organism>
<dbReference type="InterPro" id="IPR001667">
    <property type="entry name" value="DDH_dom"/>
</dbReference>
<protein>
    <recommendedName>
        <fullName evidence="1">DDH domain-containing protein</fullName>
    </recommendedName>
</protein>
<dbReference type="SUPFAM" id="SSF64182">
    <property type="entry name" value="DHH phosphoesterases"/>
    <property type="match status" value="1"/>
</dbReference>
<evidence type="ECO:0000259" key="1">
    <source>
        <dbReference type="Pfam" id="PF01368"/>
    </source>
</evidence>
<name>X1E5N5_9ZZZZ</name>
<dbReference type="PANTHER" id="PTHR47618:SF1">
    <property type="entry name" value="BIFUNCTIONAL OLIGORIBONUCLEASE AND PAP PHOSPHATASE NRNA"/>
    <property type="match status" value="1"/>
</dbReference>
<comment type="caution">
    <text evidence="2">The sequence shown here is derived from an EMBL/GenBank/DDBJ whole genome shotgun (WGS) entry which is preliminary data.</text>
</comment>
<dbReference type="Pfam" id="PF01368">
    <property type="entry name" value="DHH"/>
    <property type="match status" value="1"/>
</dbReference>
<reference evidence="2" key="1">
    <citation type="journal article" date="2014" name="Front. Microbiol.">
        <title>High frequency of phylogenetically diverse reductive dehalogenase-homologous genes in deep subseafloor sedimentary metagenomes.</title>
        <authorList>
            <person name="Kawai M."/>
            <person name="Futagami T."/>
            <person name="Toyoda A."/>
            <person name="Takaki Y."/>
            <person name="Nishi S."/>
            <person name="Hori S."/>
            <person name="Arai W."/>
            <person name="Tsubouchi T."/>
            <person name="Morono Y."/>
            <person name="Uchiyama I."/>
            <person name="Ito T."/>
            <person name="Fujiyama A."/>
            <person name="Inagaki F."/>
            <person name="Takami H."/>
        </authorList>
    </citation>
    <scope>NUCLEOTIDE SEQUENCE</scope>
    <source>
        <strain evidence="2">Expedition CK06-06</strain>
    </source>
</reference>
<dbReference type="PANTHER" id="PTHR47618">
    <property type="entry name" value="BIFUNCTIONAL OLIGORIBONUCLEASE AND PAP PHOSPHATASE NRNA"/>
    <property type="match status" value="1"/>
</dbReference>
<sequence length="170" mass="19722">MDINKLYNKTSEIINGNDNFLIITHTYPDGDSLGSQVALYQLISQLKKNVVAVCNSELPYQYKFLPYFNKIKKDLEEINICGKEYICFCLDCSDENRMNINFKTLKDNVKYIINIDHHTKNTNFGHINIVDTKKSATSEILYELIDRHYRKLLDHKVEGVVVRGAGRGRR</sequence>
<dbReference type="Gene3D" id="3.90.1640.10">
    <property type="entry name" value="inorganic pyrophosphatase (n-terminal core)"/>
    <property type="match status" value="1"/>
</dbReference>
<dbReference type="EMBL" id="BARU01002413">
    <property type="protein sequence ID" value="GAH27882.1"/>
    <property type="molecule type" value="Genomic_DNA"/>
</dbReference>